<dbReference type="Proteomes" id="UP000192756">
    <property type="component" value="Unassembled WGS sequence"/>
</dbReference>
<dbReference type="EMBL" id="FWXT01000002">
    <property type="protein sequence ID" value="SMC84617.1"/>
    <property type="molecule type" value="Genomic_DNA"/>
</dbReference>
<feature type="signal peptide" evidence="1">
    <location>
        <begin position="1"/>
        <end position="19"/>
    </location>
</feature>
<feature type="chain" id="PRO_5012190475" description="Lipoprotein" evidence="1">
    <location>
        <begin position="20"/>
        <end position="177"/>
    </location>
</feature>
<evidence type="ECO:0000313" key="3">
    <source>
        <dbReference type="Proteomes" id="UP000192756"/>
    </source>
</evidence>
<dbReference type="AlphaFoldDB" id="A0A1W2CH78"/>
<protein>
    <recommendedName>
        <fullName evidence="4">Lipoprotein</fullName>
    </recommendedName>
</protein>
<evidence type="ECO:0008006" key="4">
    <source>
        <dbReference type="Google" id="ProtNLM"/>
    </source>
</evidence>
<reference evidence="3" key="1">
    <citation type="submission" date="2017-04" db="EMBL/GenBank/DDBJ databases">
        <authorList>
            <person name="Varghese N."/>
            <person name="Submissions S."/>
        </authorList>
    </citation>
    <scope>NUCLEOTIDE SEQUENCE [LARGE SCALE GENOMIC DNA]</scope>
    <source>
        <strain evidence="3">DSM 12126</strain>
    </source>
</reference>
<proteinExistence type="predicted"/>
<sequence length="177" mass="20375">MKSHLLPVLLFMLSFAACSPSGKETKGEIEDRVVLKPFSDTTKVDTFKVSLTGEVVKDMNIQFTITAHNGRQIYNKNFKATDLIDNYKSTVDLKKERSQMAFINEEYKLFFEDENFLEPAVTENENPDKNTPDTVFYNELKKSALNGFKYRSGKETSVYIAWSESAQKVKIYYKCCK</sequence>
<keyword evidence="3" id="KW-1185">Reference proteome</keyword>
<name>A0A1W2CH78_9SPHI</name>
<organism evidence="2 3">
    <name type="scientific">Pedobacter africanus</name>
    <dbReference type="NCBI Taxonomy" id="151894"/>
    <lineage>
        <taxon>Bacteria</taxon>
        <taxon>Pseudomonadati</taxon>
        <taxon>Bacteroidota</taxon>
        <taxon>Sphingobacteriia</taxon>
        <taxon>Sphingobacteriales</taxon>
        <taxon>Sphingobacteriaceae</taxon>
        <taxon>Pedobacter</taxon>
    </lineage>
</organism>
<evidence type="ECO:0000256" key="1">
    <source>
        <dbReference type="SAM" id="SignalP"/>
    </source>
</evidence>
<accession>A0A1W2CH78</accession>
<gene>
    <name evidence="2" type="ORF">SAMN04488524_2892</name>
</gene>
<dbReference type="OrthoDB" id="886332at2"/>
<dbReference type="PROSITE" id="PS51257">
    <property type="entry name" value="PROKAR_LIPOPROTEIN"/>
    <property type="match status" value="1"/>
</dbReference>
<dbReference type="STRING" id="151894.SAMN04488524_2892"/>
<evidence type="ECO:0000313" key="2">
    <source>
        <dbReference type="EMBL" id="SMC84617.1"/>
    </source>
</evidence>
<keyword evidence="1" id="KW-0732">Signal</keyword>
<dbReference type="RefSeq" id="WP_084239731.1">
    <property type="nucleotide sequence ID" value="NZ_FWXT01000002.1"/>
</dbReference>